<proteinExistence type="predicted"/>
<dbReference type="SUPFAM" id="SSF47413">
    <property type="entry name" value="lambda repressor-like DNA-binding domains"/>
    <property type="match status" value="1"/>
</dbReference>
<dbReference type="SMART" id="SM00530">
    <property type="entry name" value="HTH_XRE"/>
    <property type="match status" value="1"/>
</dbReference>
<reference evidence="2 3" key="1">
    <citation type="submission" date="2017-07" db="EMBL/GenBank/DDBJ databases">
        <title>Phylogenetic study on the rhizospheric bacterium Ochrobactrum sp. A44.</title>
        <authorList>
            <person name="Krzyzanowska D.M."/>
            <person name="Ossowicki A."/>
            <person name="Rajewska M."/>
            <person name="Maciag T."/>
            <person name="Kaczynski Z."/>
            <person name="Czerwicka M."/>
            <person name="Jafra S."/>
        </authorList>
    </citation>
    <scope>NUCLEOTIDE SEQUENCE [LARGE SCALE GENOMIC DNA]</scope>
    <source>
        <strain evidence="2 3">CCUG 30717</strain>
    </source>
</reference>
<dbReference type="InterPro" id="IPR001387">
    <property type="entry name" value="Cro/C1-type_HTH"/>
</dbReference>
<dbReference type="RefSeq" id="WP_094543680.1">
    <property type="nucleotide sequence ID" value="NZ_JBHEEM010000011.1"/>
</dbReference>
<organism evidence="2 3">
    <name type="scientific">Brucella pseudogrignonensis</name>
    <dbReference type="NCBI Taxonomy" id="419475"/>
    <lineage>
        <taxon>Bacteria</taxon>
        <taxon>Pseudomonadati</taxon>
        <taxon>Pseudomonadota</taxon>
        <taxon>Alphaproteobacteria</taxon>
        <taxon>Hyphomicrobiales</taxon>
        <taxon>Brucellaceae</taxon>
        <taxon>Brucella/Ochrobactrum group</taxon>
        <taxon>Brucella</taxon>
    </lineage>
</organism>
<dbReference type="InterPro" id="IPR036286">
    <property type="entry name" value="LexA/Signal_pep-like_sf"/>
</dbReference>
<dbReference type="Gene3D" id="1.10.260.40">
    <property type="entry name" value="lambda repressor-like DNA-binding domains"/>
    <property type="match status" value="1"/>
</dbReference>
<evidence type="ECO:0000313" key="3">
    <source>
        <dbReference type="Proteomes" id="UP000216188"/>
    </source>
</evidence>
<feature type="domain" description="HTH cro/C1-type" evidence="1">
    <location>
        <begin position="30"/>
        <end position="84"/>
    </location>
</feature>
<dbReference type="EMBL" id="NNRM01000021">
    <property type="protein sequence ID" value="OYR25783.1"/>
    <property type="molecule type" value="Genomic_DNA"/>
</dbReference>
<dbReference type="Gene3D" id="2.10.109.10">
    <property type="entry name" value="Umud Fragment, subunit A"/>
    <property type="match status" value="1"/>
</dbReference>
<evidence type="ECO:0000259" key="1">
    <source>
        <dbReference type="PROSITE" id="PS50943"/>
    </source>
</evidence>
<dbReference type="SUPFAM" id="SSF51306">
    <property type="entry name" value="LexA/Signal peptidase"/>
    <property type="match status" value="1"/>
</dbReference>
<dbReference type="InterPro" id="IPR010982">
    <property type="entry name" value="Lambda_DNA-bd_dom_sf"/>
</dbReference>
<dbReference type="GO" id="GO:0003677">
    <property type="term" value="F:DNA binding"/>
    <property type="evidence" value="ECO:0007669"/>
    <property type="project" value="InterPro"/>
</dbReference>
<gene>
    <name evidence="2" type="ORF">CEV34_2656</name>
</gene>
<evidence type="ECO:0000313" key="2">
    <source>
        <dbReference type="EMBL" id="OYR25783.1"/>
    </source>
</evidence>
<keyword evidence="3" id="KW-1185">Reference proteome</keyword>
<dbReference type="CDD" id="cd00093">
    <property type="entry name" value="HTH_XRE"/>
    <property type="match status" value="1"/>
</dbReference>
<name>A0A256GF86_9HYPH</name>
<dbReference type="PROSITE" id="PS50943">
    <property type="entry name" value="HTH_CROC1"/>
    <property type="match status" value="1"/>
</dbReference>
<sequence length="248" mass="27748">MYDIATGITRVAVRKSSIMENLQQTYIDWIREGLKVDGKTQTGLAQYLGVAHPQISRLLKGTRSIKVHELQKISEYIGIPIPGSDAVPVKSKKQTVAKVIGTADAGSFREVDDTNQDDLPEIPAERDERFPNARIIAFDVAGDSMNALKPRPILPGDRVIALAYEDIQHEFPLRNGLTVVVERERDGGQMREWSVKEIQLFDDRAEFHPRSTSARHKPIIIEKNEDPDNGETVRVIGLVIQIVSAPMF</sequence>
<accession>A0A256GF86</accession>
<protein>
    <submittedName>
        <fullName evidence="2">Helix-turn-helix family protein</fullName>
    </submittedName>
</protein>
<comment type="caution">
    <text evidence="2">The sequence shown here is derived from an EMBL/GenBank/DDBJ whole genome shotgun (WGS) entry which is preliminary data.</text>
</comment>
<dbReference type="Proteomes" id="UP000216188">
    <property type="component" value="Unassembled WGS sequence"/>
</dbReference>
<dbReference type="AlphaFoldDB" id="A0A256GF86"/>
<dbReference type="Pfam" id="PF01381">
    <property type="entry name" value="HTH_3"/>
    <property type="match status" value="1"/>
</dbReference>